<name>F4RAP1_MELLP</name>
<accession>F4RAP1</accession>
<feature type="transmembrane region" description="Helical" evidence="2">
    <location>
        <begin position="464"/>
        <end position="484"/>
    </location>
</feature>
<evidence type="ECO:0000256" key="2">
    <source>
        <dbReference type="SAM" id="Phobius"/>
    </source>
</evidence>
<proteinExistence type="predicted"/>
<organism evidence="4">
    <name type="scientific">Melampsora larici-populina (strain 98AG31 / pathotype 3-4-7)</name>
    <name type="common">Poplar leaf rust fungus</name>
    <dbReference type="NCBI Taxonomy" id="747676"/>
    <lineage>
        <taxon>Eukaryota</taxon>
        <taxon>Fungi</taxon>
        <taxon>Dikarya</taxon>
        <taxon>Basidiomycota</taxon>
        <taxon>Pucciniomycotina</taxon>
        <taxon>Pucciniomycetes</taxon>
        <taxon>Pucciniales</taxon>
        <taxon>Melampsoraceae</taxon>
        <taxon>Melampsora</taxon>
    </lineage>
</organism>
<feature type="transmembrane region" description="Helical" evidence="2">
    <location>
        <begin position="89"/>
        <end position="108"/>
    </location>
</feature>
<dbReference type="AlphaFoldDB" id="F4RAP1"/>
<feature type="transmembrane region" description="Helical" evidence="2">
    <location>
        <begin position="189"/>
        <end position="209"/>
    </location>
</feature>
<protein>
    <submittedName>
        <fullName evidence="3">Uncharacterized protein</fullName>
    </submittedName>
</protein>
<evidence type="ECO:0000313" key="4">
    <source>
        <dbReference type="Proteomes" id="UP000001072"/>
    </source>
</evidence>
<feature type="transmembrane region" description="Helical" evidence="2">
    <location>
        <begin position="129"/>
        <end position="152"/>
    </location>
</feature>
<feature type="transmembrane region" description="Helical" evidence="2">
    <location>
        <begin position="399"/>
        <end position="421"/>
    </location>
</feature>
<dbReference type="InParanoid" id="F4RAP1"/>
<dbReference type="STRING" id="747676.F4RAP1"/>
<reference evidence="4" key="1">
    <citation type="journal article" date="2011" name="Proc. Natl. Acad. Sci. U.S.A.">
        <title>Obligate biotrophy features unraveled by the genomic analysis of rust fungi.</title>
        <authorList>
            <person name="Duplessis S."/>
            <person name="Cuomo C.A."/>
            <person name="Lin Y.-C."/>
            <person name="Aerts A."/>
            <person name="Tisserant E."/>
            <person name="Veneault-Fourrey C."/>
            <person name="Joly D.L."/>
            <person name="Hacquard S."/>
            <person name="Amselem J."/>
            <person name="Cantarel B.L."/>
            <person name="Chiu R."/>
            <person name="Coutinho P.M."/>
            <person name="Feau N."/>
            <person name="Field M."/>
            <person name="Frey P."/>
            <person name="Gelhaye E."/>
            <person name="Goldberg J."/>
            <person name="Grabherr M.G."/>
            <person name="Kodira C.D."/>
            <person name="Kohler A."/>
            <person name="Kuees U."/>
            <person name="Lindquist E.A."/>
            <person name="Lucas S.M."/>
            <person name="Mago R."/>
            <person name="Mauceli E."/>
            <person name="Morin E."/>
            <person name="Murat C."/>
            <person name="Pangilinan J.L."/>
            <person name="Park R."/>
            <person name="Pearson M."/>
            <person name="Quesneville H."/>
            <person name="Rouhier N."/>
            <person name="Sakthikumar S."/>
            <person name="Salamov A.A."/>
            <person name="Schmutz J."/>
            <person name="Selles B."/>
            <person name="Shapiro H."/>
            <person name="Tanguay P."/>
            <person name="Tuskan G.A."/>
            <person name="Henrissat B."/>
            <person name="Van de Peer Y."/>
            <person name="Rouze P."/>
            <person name="Ellis J.G."/>
            <person name="Dodds P.N."/>
            <person name="Schein J.E."/>
            <person name="Zhong S."/>
            <person name="Hamelin R.C."/>
            <person name="Grigoriev I.V."/>
            <person name="Szabo L.J."/>
            <person name="Martin F."/>
        </authorList>
    </citation>
    <scope>NUCLEOTIDE SEQUENCE [LARGE SCALE GENOMIC DNA]</scope>
    <source>
        <strain evidence="4">98AG31 / pathotype 3-4-7</strain>
    </source>
</reference>
<feature type="transmembrane region" description="Helical" evidence="2">
    <location>
        <begin position="50"/>
        <end position="69"/>
    </location>
</feature>
<keyword evidence="4" id="KW-1185">Reference proteome</keyword>
<keyword evidence="2" id="KW-1133">Transmembrane helix</keyword>
<dbReference type="OrthoDB" id="2505128at2759"/>
<dbReference type="eggNOG" id="ENOG502SAR4">
    <property type="taxonomic scope" value="Eukaryota"/>
</dbReference>
<gene>
    <name evidence="3" type="ORF">MELLADRAFT_74183</name>
</gene>
<dbReference type="RefSeq" id="XP_007406219.1">
    <property type="nucleotide sequence ID" value="XM_007406157.1"/>
</dbReference>
<dbReference type="KEGG" id="mlr:MELLADRAFT_74183"/>
<evidence type="ECO:0000313" key="3">
    <source>
        <dbReference type="EMBL" id="EGG10750.1"/>
    </source>
</evidence>
<dbReference type="Proteomes" id="UP000001072">
    <property type="component" value="Unassembled WGS sequence"/>
</dbReference>
<feature type="transmembrane region" description="Helical" evidence="2">
    <location>
        <begin position="433"/>
        <end position="452"/>
    </location>
</feature>
<feature type="region of interest" description="Disordered" evidence="1">
    <location>
        <begin position="279"/>
        <end position="321"/>
    </location>
</feature>
<feature type="compositionally biased region" description="Polar residues" evidence="1">
    <location>
        <begin position="300"/>
        <end position="321"/>
    </location>
</feature>
<keyword evidence="2" id="KW-0812">Transmembrane</keyword>
<evidence type="ECO:0000256" key="1">
    <source>
        <dbReference type="SAM" id="MobiDB-lite"/>
    </source>
</evidence>
<dbReference type="HOGENOM" id="CLU_562685_0_0_1"/>
<sequence length="485" mass="53775">MIANPVVLTTSSTISIEGDLSEDGQSDDLSDSDEPVVIPPTWTSLRFTHLVILIPLSLLIVPVLALLPISSWYSNGLDSYYSFFKTFFTPFWMGCLGFLACFGLKKSIVESLIQFLSRRQHRSHSSRNALYLALCLIFQVTLTELLRLAILINQKDRNLESRPSLSNVNFQHDLRSFPARQNSTFDCNIYFFIAFWVGLGWSLLELLVLGCSDWIHQVLLYKHVLLENGEEEEESGIPGKGKCSRVVESTSQLISAAEADHLGIEEPLLFLNGQSPNLSKTTSTAHDHLMSKGPPASNKRVFQSSSDVSRTPDTATFSMSTEGTPVKLTSAIKSNVQIGEGTYHVIEADAANLTGRESSQDEDVGEIEQLRAGMESLERQSVEQAIGLALWQIPWFIVWIWRLNSALLTVTLSLILAKGVFPTQSNPTATNSISYMILVIIFKSVIVILWSFQAKSIGVVKLTYITLIICLIGFVGCLGLWGFLT</sequence>
<dbReference type="GeneID" id="18932535"/>
<keyword evidence="2" id="KW-0472">Membrane</keyword>
<dbReference type="EMBL" id="GL883094">
    <property type="protein sequence ID" value="EGG10750.1"/>
    <property type="molecule type" value="Genomic_DNA"/>
</dbReference>
<dbReference type="VEuPathDB" id="FungiDB:MELLADRAFT_74183"/>